<name>A0ABT7HSY6_9BACT</name>
<evidence type="ECO:0000313" key="1">
    <source>
        <dbReference type="EMBL" id="MDL0090041.1"/>
    </source>
</evidence>
<proteinExistence type="predicted"/>
<dbReference type="EMBL" id="JANURM010000040">
    <property type="protein sequence ID" value="MDL0090041.1"/>
    <property type="molecule type" value="Genomic_DNA"/>
</dbReference>
<keyword evidence="2" id="KW-1185">Reference proteome</keyword>
<accession>A0ABT7HSY6</accession>
<comment type="caution">
    <text evidence="1">The sequence shown here is derived from an EMBL/GenBank/DDBJ whole genome shotgun (WGS) entry which is preliminary data.</text>
</comment>
<gene>
    <name evidence="1" type="ORF">NYG85_11815</name>
</gene>
<reference evidence="1" key="1">
    <citation type="submission" date="2022-08" db="EMBL/GenBank/DDBJ databases">
        <authorList>
            <person name="Wang H."/>
        </authorList>
    </citation>
    <scope>NUCLEOTIDE SEQUENCE</scope>
    <source>
        <strain evidence="1">PS10</strain>
    </source>
</reference>
<evidence type="ECO:0000313" key="2">
    <source>
        <dbReference type="Proteomes" id="UP001173801"/>
    </source>
</evidence>
<protein>
    <submittedName>
        <fullName evidence="1">Uncharacterized protein</fullName>
    </submittedName>
</protein>
<sequence length="130" mass="15143">MLELAFYMVLEQKGKGGIKLPEKVTLSYLTHEALLFVASRCVPSELLERYKSPNMQVFRNVGNECFIRMPRMPDFDGFLHLDINEDLVYAVMYEVLFLLNKEPFYRNLALDIIAQYNANEGKDIDDVRNN</sequence>
<dbReference type="Proteomes" id="UP001173801">
    <property type="component" value="Unassembled WGS sequence"/>
</dbReference>
<reference evidence="1" key="2">
    <citation type="journal article" date="2023" name="Microorganisms">
        <title>Isolation and Genomic Characteristics of Cat-Borne Campylobacter felis sp. nov. and Sheep-Borne Campylobacter ovis sp. nov.</title>
        <authorList>
            <person name="Wang H."/>
            <person name="Li Y."/>
            <person name="Gu Y."/>
            <person name="Zhou G."/>
            <person name="Chen X."/>
            <person name="Zhang X."/>
            <person name="Shao Z."/>
            <person name="Zhang J."/>
            <person name="Zhang M."/>
        </authorList>
    </citation>
    <scope>NUCLEOTIDE SEQUENCE</scope>
    <source>
        <strain evidence="1">PS10</strain>
    </source>
</reference>
<organism evidence="1 2">
    <name type="scientific">Campylobacter gastrosuis</name>
    <dbReference type="NCBI Taxonomy" id="2974576"/>
    <lineage>
        <taxon>Bacteria</taxon>
        <taxon>Pseudomonadati</taxon>
        <taxon>Campylobacterota</taxon>
        <taxon>Epsilonproteobacteria</taxon>
        <taxon>Campylobacterales</taxon>
        <taxon>Campylobacteraceae</taxon>
        <taxon>Campylobacter</taxon>
    </lineage>
</organism>
<dbReference type="RefSeq" id="WP_284938852.1">
    <property type="nucleotide sequence ID" value="NZ_JANURM010000040.1"/>
</dbReference>